<dbReference type="RefSeq" id="WP_135497295.1">
    <property type="nucleotide sequence ID" value="NZ_SRLD01000013.1"/>
</dbReference>
<dbReference type="OrthoDB" id="9771071at2"/>
<evidence type="ECO:0000256" key="2">
    <source>
        <dbReference type="ARBA" id="ARBA00023136"/>
    </source>
</evidence>
<organism evidence="5 6">
    <name type="scientific">Hymenobacter elongatus</name>
    <dbReference type="NCBI Taxonomy" id="877208"/>
    <lineage>
        <taxon>Bacteria</taxon>
        <taxon>Pseudomonadati</taxon>
        <taxon>Bacteroidota</taxon>
        <taxon>Cytophagia</taxon>
        <taxon>Cytophagales</taxon>
        <taxon>Hymenobacteraceae</taxon>
        <taxon>Hymenobacter</taxon>
    </lineage>
</organism>
<reference evidence="5 6" key="1">
    <citation type="submission" date="2019-04" db="EMBL/GenBank/DDBJ databases">
        <authorList>
            <person name="Feng G."/>
            <person name="Zhang J."/>
            <person name="Zhu H."/>
        </authorList>
    </citation>
    <scope>NUCLEOTIDE SEQUENCE [LARGE SCALE GENOMIC DNA]</scope>
    <source>
        <strain evidence="5 6">JCM 17223</strain>
    </source>
</reference>
<evidence type="ECO:0000259" key="4">
    <source>
        <dbReference type="Pfam" id="PF01103"/>
    </source>
</evidence>
<comment type="subcellular location">
    <subcellularLocation>
        <location evidence="1">Membrane</location>
    </subcellularLocation>
</comment>
<feature type="domain" description="Bacterial surface antigen (D15)" evidence="4">
    <location>
        <begin position="124"/>
        <end position="388"/>
    </location>
</feature>
<evidence type="ECO:0000313" key="6">
    <source>
        <dbReference type="Proteomes" id="UP000297739"/>
    </source>
</evidence>
<name>A0A4Z0PLT8_9BACT</name>
<dbReference type="Pfam" id="PF01103">
    <property type="entry name" value="Omp85"/>
    <property type="match status" value="1"/>
</dbReference>
<dbReference type="GO" id="GO:0019867">
    <property type="term" value="C:outer membrane"/>
    <property type="evidence" value="ECO:0007669"/>
    <property type="project" value="InterPro"/>
</dbReference>
<keyword evidence="2" id="KW-0472">Membrane</keyword>
<proteinExistence type="predicted"/>
<evidence type="ECO:0000313" key="5">
    <source>
        <dbReference type="EMBL" id="TGE17019.1"/>
    </source>
</evidence>
<dbReference type="Proteomes" id="UP000297739">
    <property type="component" value="Unassembled WGS sequence"/>
</dbReference>
<keyword evidence="6" id="KW-1185">Reference proteome</keyword>
<keyword evidence="3" id="KW-0732">Signal</keyword>
<feature type="signal peptide" evidence="3">
    <location>
        <begin position="1"/>
        <end position="20"/>
    </location>
</feature>
<sequence length="388" mass="43648">MRILYSLLLSSVLLVPAARAQTAPTNSDSAKVVAQPALAKREKPSFIPFPIMFSQPETGLGYGLAVLPVWRFGADTLSRKSNARLIAWRTQKNQSLVQLAHNIFTPGEQFLITGELSYYYNFPINYYGFGPNTSRDDKSVIEYKVLIFNERVLRQVQRNVFVGLQYRRTELRDVAVNANIDQGSPAEQPSLLLQRPAREYQQGTTVSGLGPSLLYDGRDNILSTYKGNYLEMAALFNGSPLGSNYRFSRYLLDARHFRPLDKDNKTILATQLVGQFHTGTVPFRELANIGGEKILRGYYEGRYRDRQMVSAQAEVRRALFWRFNGVLFGSVGQVGDNIGELGNNDLKVTGGAGLRFKFNRQDRLNIRIDYGYGRDGSSGLYFSIGEAF</sequence>
<feature type="chain" id="PRO_5021272694" description="Bacterial surface antigen (D15) domain-containing protein" evidence="3">
    <location>
        <begin position="21"/>
        <end position="388"/>
    </location>
</feature>
<dbReference type="InterPro" id="IPR000184">
    <property type="entry name" value="Bac_surfAg_D15"/>
</dbReference>
<accession>A0A4Z0PLT8</accession>
<comment type="caution">
    <text evidence="5">The sequence shown here is derived from an EMBL/GenBank/DDBJ whole genome shotgun (WGS) entry which is preliminary data.</text>
</comment>
<evidence type="ECO:0000256" key="3">
    <source>
        <dbReference type="SAM" id="SignalP"/>
    </source>
</evidence>
<protein>
    <recommendedName>
        <fullName evidence="4">Bacterial surface antigen (D15) domain-containing protein</fullName>
    </recommendedName>
</protein>
<evidence type="ECO:0000256" key="1">
    <source>
        <dbReference type="ARBA" id="ARBA00004370"/>
    </source>
</evidence>
<dbReference type="EMBL" id="SRLD01000013">
    <property type="protein sequence ID" value="TGE17019.1"/>
    <property type="molecule type" value="Genomic_DNA"/>
</dbReference>
<dbReference type="AlphaFoldDB" id="A0A4Z0PLT8"/>
<gene>
    <name evidence="5" type="ORF">E5J99_08520</name>
</gene>
<dbReference type="Gene3D" id="2.40.160.50">
    <property type="entry name" value="membrane protein fhac: a member of the omp85/tpsb transporter family"/>
    <property type="match status" value="1"/>
</dbReference>